<dbReference type="Pfam" id="PF08711">
    <property type="entry name" value="Med26"/>
    <property type="match status" value="1"/>
</dbReference>
<gene>
    <name evidence="6" type="ORF">M5K25_022955</name>
</gene>
<accession>A0ABD0U745</accession>
<evidence type="ECO:0000256" key="2">
    <source>
        <dbReference type="ARBA" id="ARBA00023242"/>
    </source>
</evidence>
<feature type="domain" description="TFIIS N-terminal" evidence="5">
    <location>
        <begin position="1225"/>
        <end position="1301"/>
    </location>
</feature>
<feature type="compositionally biased region" description="Polar residues" evidence="4">
    <location>
        <begin position="151"/>
        <end position="162"/>
    </location>
</feature>
<dbReference type="SUPFAM" id="SSF47676">
    <property type="entry name" value="Conserved domain common to transcription factors TFIIS, elongin A, CRSP70"/>
    <property type="match status" value="1"/>
</dbReference>
<keyword evidence="2 3" id="KW-0539">Nucleus</keyword>
<dbReference type="Gene3D" id="1.20.930.10">
    <property type="entry name" value="Conserved domain common to transcription factors TFIIS, elongin A, CRSP70"/>
    <property type="match status" value="1"/>
</dbReference>
<organism evidence="6 7">
    <name type="scientific">Dendrobium thyrsiflorum</name>
    <name type="common">Pinecone-like raceme dendrobium</name>
    <name type="synonym">Orchid</name>
    <dbReference type="NCBI Taxonomy" id="117978"/>
    <lineage>
        <taxon>Eukaryota</taxon>
        <taxon>Viridiplantae</taxon>
        <taxon>Streptophyta</taxon>
        <taxon>Embryophyta</taxon>
        <taxon>Tracheophyta</taxon>
        <taxon>Spermatophyta</taxon>
        <taxon>Magnoliopsida</taxon>
        <taxon>Liliopsida</taxon>
        <taxon>Asparagales</taxon>
        <taxon>Orchidaceae</taxon>
        <taxon>Epidendroideae</taxon>
        <taxon>Malaxideae</taxon>
        <taxon>Dendrobiinae</taxon>
        <taxon>Dendrobium</taxon>
    </lineage>
</organism>
<feature type="compositionally biased region" description="Polar residues" evidence="4">
    <location>
        <begin position="237"/>
        <end position="250"/>
    </location>
</feature>
<feature type="region of interest" description="Disordered" evidence="4">
    <location>
        <begin position="267"/>
        <end position="376"/>
    </location>
</feature>
<feature type="region of interest" description="Disordered" evidence="4">
    <location>
        <begin position="994"/>
        <end position="1017"/>
    </location>
</feature>
<evidence type="ECO:0000256" key="4">
    <source>
        <dbReference type="SAM" id="MobiDB-lite"/>
    </source>
</evidence>
<dbReference type="InterPro" id="IPR003617">
    <property type="entry name" value="TFIIS/CRSP70_N_sub"/>
</dbReference>
<dbReference type="GO" id="GO:0005634">
    <property type="term" value="C:nucleus"/>
    <property type="evidence" value="ECO:0007669"/>
    <property type="project" value="UniProtKB-SubCell"/>
</dbReference>
<dbReference type="PROSITE" id="PS51319">
    <property type="entry name" value="TFIIS_N"/>
    <property type="match status" value="1"/>
</dbReference>
<evidence type="ECO:0000256" key="1">
    <source>
        <dbReference type="ARBA" id="ARBA00004123"/>
    </source>
</evidence>
<keyword evidence="7" id="KW-1185">Reference proteome</keyword>
<sequence>MTGKLIFSLSDSMNLSYNPFVDGSVIKFGKGFEDLQLSVSGPEFTVVPPTEIADKKPVLEFTLGCGSQTAPVAPKPSVFSRIEQPGPDQKLKSVVIADSSVPFSAPSQFEIGSSSSLPEIMTKTQRRNRNRRMKKRMEKLEKKEPIPPTSPHLSGSRFNPLSTAEGEEDARVIARSTPTASKKPAIKPSEEKEVHIRNMVRAIVQECADSRSQSREGFLRNMKRMISEKIEKETSEQKSVGTRVVSQSRARNNKRVFKPVAVSALTDGYPREPRRSHRDNIVLTDSSAKPRGTQYVPQKASRQLSPSAAPLRESRKAQRYSQTHSSPRVDMHHPTVSITPSHHEVERLEAPNQPSPTSGEKEVRGFKEKATSPVVASPKMPIEEEPKEEGKVEISTADPMDCERYVPVDPHYISGRSIEEMLGELKESIKNLDDKEALDLEVDQDDMLDDEVADVMMVDTRRSSQKEQVEGVGIHDVVVEEGVAPDLTQRLLQQLKQKDDQITNMGKKIEEMMATMASFQCQGPLPPRAQAESSQPESVQVVGKKQVVEVMEEHQQDLETKASQAKEIKQMVEKQKSGTVSAVEKGKQPMKVQAENPPPQFYNQQYQRPQFQPQFQPPFQPQHSPPQYPPPQRPPLWIQPQFNQQRPYLTPEERRENWEKFNTLIGKTYPFKREALKRIFKNLLKKPDFKLPAPRRPEEVGKSDQPNYCLYHQMLGHQLEDCVTFKEWLDRNMKLGPVVIPKEYLVDPGQGSAKCVTSEHIVPTCLSDSDSTWDIVLSRSSKKLLNKLYSSSLQESSGAQKPLQVDLIVPEDSVEMTPPSELKEARVSQAPIVQKKEDTSDCFVSSSSIVRDVSSSKVVFSADGKAMILNPPTLDDFCFVLRDDMKLMEKDSVYILSISDSDVTDDLKNTPKNDSLNDQFNFEELKHSLGYHSDSDVLALDLQGTPICIEAEMSDSENMIELKPELAKVEVDGPPITSSEEIVEIKLRSGKVLAPQASSGDKGKQIIDEPESSLPPQLIPLQGPVESGMPRGENSNKRPKFEIPLEHDSDEDKIQANIEDDSGLSTYEKLKGYAKTLTLTPLSQDSLAGLTVKVSPALSDDCKTAKFIPSTSKNIETDVNIDDPFMNEIVELPFDWLLLRSLCVRKEEANDLPLALSALGSHVPVRKISPEMRLETEQEREWGCPTSPASMISSNRNLSLLARLSHRIFSAVFILMEKELLAAFEATEKAAEAAAGDGGLAEEDRCLDALKRLRRMPVTTKDLVNTQVGKRIRRHTKHPKPRIQSVATDLFKFWKSVVIEETNRDSKKSSTSVDVNIVKNRNSA</sequence>
<feature type="region of interest" description="Disordered" evidence="4">
    <location>
        <begin position="229"/>
        <end position="252"/>
    </location>
</feature>
<evidence type="ECO:0000259" key="5">
    <source>
        <dbReference type="PROSITE" id="PS51319"/>
    </source>
</evidence>
<evidence type="ECO:0000313" key="6">
    <source>
        <dbReference type="EMBL" id="KAL0908459.1"/>
    </source>
</evidence>
<feature type="compositionally biased region" description="Pro residues" evidence="4">
    <location>
        <begin position="615"/>
        <end position="634"/>
    </location>
</feature>
<evidence type="ECO:0000256" key="3">
    <source>
        <dbReference type="PROSITE-ProRule" id="PRU00649"/>
    </source>
</evidence>
<evidence type="ECO:0000313" key="7">
    <source>
        <dbReference type="Proteomes" id="UP001552299"/>
    </source>
</evidence>
<feature type="compositionally biased region" description="Basic residues" evidence="4">
    <location>
        <begin position="124"/>
        <end position="137"/>
    </location>
</feature>
<dbReference type="CDD" id="cd00183">
    <property type="entry name" value="TFIIS_I"/>
    <property type="match status" value="1"/>
</dbReference>
<comment type="subcellular location">
    <subcellularLocation>
        <location evidence="1 3">Nucleus</location>
    </subcellularLocation>
</comment>
<feature type="compositionally biased region" description="Low complexity" evidence="4">
    <location>
        <begin position="601"/>
        <end position="614"/>
    </location>
</feature>
<dbReference type="SMART" id="SM00509">
    <property type="entry name" value="TFS2N"/>
    <property type="match status" value="1"/>
</dbReference>
<dbReference type="Proteomes" id="UP001552299">
    <property type="component" value="Unassembled WGS sequence"/>
</dbReference>
<reference evidence="6 7" key="1">
    <citation type="journal article" date="2024" name="Plant Biotechnol. J.">
        <title>Dendrobium thyrsiflorum genome and its molecular insights into genes involved in important horticultural traits.</title>
        <authorList>
            <person name="Chen B."/>
            <person name="Wang J.Y."/>
            <person name="Zheng P.J."/>
            <person name="Li K.L."/>
            <person name="Liang Y.M."/>
            <person name="Chen X.F."/>
            <person name="Zhang C."/>
            <person name="Zhao X."/>
            <person name="He X."/>
            <person name="Zhang G.Q."/>
            <person name="Liu Z.J."/>
            <person name="Xu Q."/>
        </authorList>
    </citation>
    <scope>NUCLEOTIDE SEQUENCE [LARGE SCALE GENOMIC DNA]</scope>
    <source>
        <strain evidence="6">GZMU011</strain>
    </source>
</reference>
<comment type="caution">
    <text evidence="6">The sequence shown here is derived from an EMBL/GenBank/DDBJ whole genome shotgun (WGS) entry which is preliminary data.</text>
</comment>
<dbReference type="EMBL" id="JANQDX010000017">
    <property type="protein sequence ID" value="KAL0908459.1"/>
    <property type="molecule type" value="Genomic_DNA"/>
</dbReference>
<name>A0ABD0U745_DENTH</name>
<protein>
    <recommendedName>
        <fullName evidence="5">TFIIS N-terminal domain-containing protein</fullName>
    </recommendedName>
</protein>
<proteinExistence type="predicted"/>
<dbReference type="InterPro" id="IPR017923">
    <property type="entry name" value="TFIIS_N"/>
</dbReference>
<dbReference type="InterPro" id="IPR035441">
    <property type="entry name" value="TFIIS/LEDGF_dom_sf"/>
</dbReference>
<feature type="compositionally biased region" description="Basic and acidic residues" evidence="4">
    <location>
        <begin position="359"/>
        <end position="370"/>
    </location>
</feature>
<feature type="region of interest" description="Disordered" evidence="4">
    <location>
        <begin position="114"/>
        <end position="192"/>
    </location>
</feature>
<feature type="region of interest" description="Disordered" evidence="4">
    <location>
        <begin position="573"/>
        <end position="634"/>
    </location>
</feature>